<keyword evidence="5" id="KW-0119">Carbohydrate metabolism</keyword>
<dbReference type="PANTHER" id="PTHR46193:SF18">
    <property type="entry name" value="HEXITOL PHOSPHATASE B"/>
    <property type="match status" value="1"/>
</dbReference>
<dbReference type="GO" id="GO:0016787">
    <property type="term" value="F:hydrolase activity"/>
    <property type="evidence" value="ECO:0007669"/>
    <property type="project" value="UniProtKB-KW"/>
</dbReference>
<dbReference type="SFLD" id="SFLDS00003">
    <property type="entry name" value="Haloacid_Dehalogenase"/>
    <property type="match status" value="1"/>
</dbReference>
<dbReference type="InterPro" id="IPR051600">
    <property type="entry name" value="Beta-PGM-like"/>
</dbReference>
<comment type="caution">
    <text evidence="6">The sequence shown here is derived from an EMBL/GenBank/DDBJ whole genome shotgun (WGS) entry which is preliminary data.</text>
</comment>
<dbReference type="EMBL" id="JBHUOP010000001">
    <property type="protein sequence ID" value="MFD2839477.1"/>
    <property type="molecule type" value="Genomic_DNA"/>
</dbReference>
<dbReference type="SFLD" id="SFLDG01129">
    <property type="entry name" value="C1.5:_HAD__Beta-PGM__Phosphata"/>
    <property type="match status" value="1"/>
</dbReference>
<dbReference type="PRINTS" id="PR00413">
    <property type="entry name" value="HADHALOGNASE"/>
</dbReference>
<name>A0ABW5XCB2_9MICO</name>
<evidence type="ECO:0000256" key="2">
    <source>
        <dbReference type="ARBA" id="ARBA00006171"/>
    </source>
</evidence>
<evidence type="ECO:0000256" key="3">
    <source>
        <dbReference type="ARBA" id="ARBA00022723"/>
    </source>
</evidence>
<dbReference type="Gene3D" id="1.10.150.240">
    <property type="entry name" value="Putative phosphatase, domain 2"/>
    <property type="match status" value="1"/>
</dbReference>
<dbReference type="PANTHER" id="PTHR46193">
    <property type="entry name" value="6-PHOSPHOGLUCONATE PHOSPHATASE"/>
    <property type="match status" value="1"/>
</dbReference>
<keyword evidence="4" id="KW-0460">Magnesium</keyword>
<keyword evidence="7" id="KW-1185">Reference proteome</keyword>
<gene>
    <name evidence="6" type="ORF">ACFSYH_02720</name>
</gene>
<dbReference type="NCBIfam" id="TIGR01509">
    <property type="entry name" value="HAD-SF-IA-v3"/>
    <property type="match status" value="1"/>
</dbReference>
<comment type="cofactor">
    <cofactor evidence="1">
        <name>Mg(2+)</name>
        <dbReference type="ChEBI" id="CHEBI:18420"/>
    </cofactor>
</comment>
<dbReference type="CDD" id="cd07505">
    <property type="entry name" value="HAD_BPGM-like"/>
    <property type="match status" value="1"/>
</dbReference>
<dbReference type="Pfam" id="PF13419">
    <property type="entry name" value="HAD_2"/>
    <property type="match status" value="1"/>
</dbReference>
<dbReference type="Proteomes" id="UP001597391">
    <property type="component" value="Unassembled WGS sequence"/>
</dbReference>
<protein>
    <submittedName>
        <fullName evidence="6">HAD family hydrolase</fullName>
    </submittedName>
</protein>
<dbReference type="SUPFAM" id="SSF56784">
    <property type="entry name" value="HAD-like"/>
    <property type="match status" value="1"/>
</dbReference>
<dbReference type="InterPro" id="IPR041492">
    <property type="entry name" value="HAD_2"/>
</dbReference>
<dbReference type="Gene3D" id="3.40.50.1000">
    <property type="entry name" value="HAD superfamily/HAD-like"/>
    <property type="match status" value="1"/>
</dbReference>
<proteinExistence type="inferred from homology"/>
<sequence>MSSMPYREEKLHLPQAILFDMDGTLIDSEPFWQAAEYEVVESGGGIWTHEQALTLVGFDLMDAAHVLIAAGAPGSPEDVVAFLVERVSTQLRREVPWREHAAETLAWVRALGIPCALVTSSYGPVAHAFADTAAPGTFEVVVSGDVVERGKPHPDPYLQAARALGVDATQCIAVEDSRTGITAALASGARTIGIEAITPVESAPGLSRIKSLDQLTPFVLDVVMRGGLVDFNS</sequence>
<evidence type="ECO:0000256" key="5">
    <source>
        <dbReference type="ARBA" id="ARBA00023277"/>
    </source>
</evidence>
<keyword evidence="3" id="KW-0479">Metal-binding</keyword>
<evidence type="ECO:0000256" key="4">
    <source>
        <dbReference type="ARBA" id="ARBA00022842"/>
    </source>
</evidence>
<evidence type="ECO:0000313" key="6">
    <source>
        <dbReference type="EMBL" id="MFD2839477.1"/>
    </source>
</evidence>
<keyword evidence="6" id="KW-0378">Hydrolase</keyword>
<comment type="similarity">
    <text evidence="2">Belongs to the HAD-like hydrolase superfamily. CbbY/CbbZ/Gph/YieH family.</text>
</comment>
<dbReference type="InterPro" id="IPR036412">
    <property type="entry name" value="HAD-like_sf"/>
</dbReference>
<evidence type="ECO:0000256" key="1">
    <source>
        <dbReference type="ARBA" id="ARBA00001946"/>
    </source>
</evidence>
<dbReference type="InterPro" id="IPR023198">
    <property type="entry name" value="PGP-like_dom2"/>
</dbReference>
<organism evidence="6 7">
    <name type="scientific">Populibacterium corticicola</name>
    <dbReference type="NCBI Taxonomy" id="1812826"/>
    <lineage>
        <taxon>Bacteria</taxon>
        <taxon>Bacillati</taxon>
        <taxon>Actinomycetota</taxon>
        <taxon>Actinomycetes</taxon>
        <taxon>Micrococcales</taxon>
        <taxon>Jonesiaceae</taxon>
        <taxon>Populibacterium</taxon>
    </lineage>
</organism>
<dbReference type="RefSeq" id="WP_377464954.1">
    <property type="nucleotide sequence ID" value="NZ_JBHUOP010000001.1"/>
</dbReference>
<evidence type="ECO:0000313" key="7">
    <source>
        <dbReference type="Proteomes" id="UP001597391"/>
    </source>
</evidence>
<dbReference type="InterPro" id="IPR023214">
    <property type="entry name" value="HAD_sf"/>
</dbReference>
<dbReference type="InterPro" id="IPR006439">
    <property type="entry name" value="HAD-SF_hydro_IA"/>
</dbReference>
<reference evidence="7" key="1">
    <citation type="journal article" date="2019" name="Int. J. Syst. Evol. Microbiol.">
        <title>The Global Catalogue of Microorganisms (GCM) 10K type strain sequencing project: providing services to taxonomists for standard genome sequencing and annotation.</title>
        <authorList>
            <consortium name="The Broad Institute Genomics Platform"/>
            <consortium name="The Broad Institute Genome Sequencing Center for Infectious Disease"/>
            <person name="Wu L."/>
            <person name="Ma J."/>
        </authorList>
    </citation>
    <scope>NUCLEOTIDE SEQUENCE [LARGE SCALE GENOMIC DNA]</scope>
    <source>
        <strain evidence="7">KCTC 33576</strain>
    </source>
</reference>
<accession>A0ABW5XCB2</accession>